<feature type="domain" description="Cystatin LXN-type" evidence="6">
    <location>
        <begin position="33"/>
        <end position="134"/>
    </location>
</feature>
<evidence type="ECO:0000256" key="1">
    <source>
        <dbReference type="ARBA" id="ARBA00010083"/>
    </source>
</evidence>
<dbReference type="InterPro" id="IPR049897">
    <property type="entry name" value="CYSTATIN_LXN"/>
</dbReference>
<evidence type="ECO:0000256" key="4">
    <source>
        <dbReference type="PROSITE-ProRule" id="PRU01377"/>
    </source>
</evidence>
<feature type="compositionally biased region" description="Pro residues" evidence="5">
    <location>
        <begin position="11"/>
        <end position="23"/>
    </location>
</feature>
<dbReference type="PANTHER" id="PTHR28591">
    <property type="entry name" value="LATEXIN"/>
    <property type="match status" value="1"/>
</dbReference>
<evidence type="ECO:0000259" key="6">
    <source>
        <dbReference type="PROSITE" id="PS52033"/>
    </source>
</evidence>
<reference evidence="7" key="2">
    <citation type="submission" date="2025-08" db="UniProtKB">
        <authorList>
            <consortium name="Ensembl"/>
        </authorList>
    </citation>
    <scope>IDENTIFICATION</scope>
</reference>
<evidence type="ECO:0000256" key="2">
    <source>
        <dbReference type="ARBA" id="ARBA00022690"/>
    </source>
</evidence>
<keyword evidence="3" id="KW-0677">Repeat</keyword>
<evidence type="ECO:0000313" key="8">
    <source>
        <dbReference type="Proteomes" id="UP000694382"/>
    </source>
</evidence>
<dbReference type="Gene3D" id="3.10.450.10">
    <property type="match status" value="2"/>
</dbReference>
<comment type="similarity">
    <text evidence="1 4">Belongs to the protease inhibitor I47 (latexin) family.</text>
</comment>
<dbReference type="PROSITE" id="PS52033">
    <property type="entry name" value="CYSTATIN_LXN"/>
    <property type="match status" value="2"/>
</dbReference>
<keyword evidence="8" id="KW-1185">Reference proteome</keyword>
<reference evidence="7" key="1">
    <citation type="submission" date="2020-02" db="EMBL/GenBank/DDBJ databases">
        <authorList>
            <person name="Enbody D E."/>
            <person name="Pettersson E M."/>
        </authorList>
    </citation>
    <scope>NUCLEOTIDE SEQUENCE [LARGE SCALE GENOMIC DNA]</scope>
</reference>
<keyword evidence="2 4" id="KW-0646">Protease inhibitor</keyword>
<dbReference type="AlphaFoldDB" id="A0A8C3MZF7"/>
<evidence type="ECO:0000256" key="5">
    <source>
        <dbReference type="SAM" id="MobiDB-lite"/>
    </source>
</evidence>
<protein>
    <recommendedName>
        <fullName evidence="6">Cystatin LXN-type domain-containing protein</fullName>
    </recommendedName>
</protein>
<name>A0A8C3MZF7_GEOPR</name>
<reference evidence="7" key="3">
    <citation type="submission" date="2025-09" db="UniProtKB">
        <authorList>
            <consortium name="Ensembl"/>
        </authorList>
    </citation>
    <scope>IDENTIFICATION</scope>
</reference>
<evidence type="ECO:0000313" key="7">
    <source>
        <dbReference type="Ensembl" id="ENSCPVP00000013590.2"/>
    </source>
</evidence>
<feature type="compositionally biased region" description="Low complexity" evidence="5">
    <location>
        <begin position="1"/>
        <end position="10"/>
    </location>
</feature>
<proteinExistence type="inferred from homology"/>
<dbReference type="GO" id="GO:0008191">
    <property type="term" value="F:metalloendopeptidase inhibitor activity"/>
    <property type="evidence" value="ECO:0007669"/>
    <property type="project" value="UniProtKB-UniRule"/>
</dbReference>
<dbReference type="Pfam" id="PF06907">
    <property type="entry name" value="LXN"/>
    <property type="match status" value="1"/>
</dbReference>
<dbReference type="SUPFAM" id="SSF54403">
    <property type="entry name" value="Cystatin/monellin"/>
    <property type="match status" value="2"/>
</dbReference>
<accession>A0A8C3MZF7</accession>
<organism evidence="7 8">
    <name type="scientific">Geospiza parvula</name>
    <name type="common">Small tree-finch</name>
    <name type="synonym">Camarhynchus parvulus</name>
    <dbReference type="NCBI Taxonomy" id="87175"/>
    <lineage>
        <taxon>Eukaryota</taxon>
        <taxon>Metazoa</taxon>
        <taxon>Chordata</taxon>
        <taxon>Craniata</taxon>
        <taxon>Vertebrata</taxon>
        <taxon>Euteleostomi</taxon>
        <taxon>Archelosauria</taxon>
        <taxon>Archosauria</taxon>
        <taxon>Dinosauria</taxon>
        <taxon>Saurischia</taxon>
        <taxon>Theropoda</taxon>
        <taxon>Coelurosauria</taxon>
        <taxon>Aves</taxon>
        <taxon>Neognathae</taxon>
        <taxon>Neoaves</taxon>
        <taxon>Telluraves</taxon>
        <taxon>Australaves</taxon>
        <taxon>Passeriformes</taxon>
        <taxon>Thraupidae</taxon>
        <taxon>Camarhynchus</taxon>
    </lineage>
</organism>
<feature type="region of interest" description="Disordered" evidence="5">
    <location>
        <begin position="1"/>
        <end position="39"/>
    </location>
</feature>
<dbReference type="InterPro" id="IPR046350">
    <property type="entry name" value="Cystatin_sf"/>
</dbReference>
<dbReference type="Proteomes" id="UP000694382">
    <property type="component" value="Chromosome 9"/>
</dbReference>
<dbReference type="InterPro" id="IPR009684">
    <property type="entry name" value="Latexin"/>
</dbReference>
<dbReference type="GO" id="GO:0005615">
    <property type="term" value="C:extracellular space"/>
    <property type="evidence" value="ECO:0007669"/>
    <property type="project" value="TreeGrafter"/>
</dbReference>
<feature type="domain" description="Cystatin LXN-type" evidence="6">
    <location>
        <begin position="151"/>
        <end position="253"/>
    </location>
</feature>
<evidence type="ECO:0000256" key="3">
    <source>
        <dbReference type="ARBA" id="ARBA00022737"/>
    </source>
</evidence>
<dbReference type="PANTHER" id="PTHR28591:SF1">
    <property type="entry name" value="LATEXIN"/>
    <property type="match status" value="1"/>
</dbReference>
<accession>A0A8U8AKD9</accession>
<sequence>MRCPRSARPVPRSPPRPLRPRPALPAGGGSGSRAMELPPGHFSASRAAAVAVEYLRYLRGGPGSGLRLRELRRARRQDIDDVGHKYCLELELEDVLDKDRTVNCTAEVLYPLGSKTSAPDVQLTVQGELRSTEEADKEFYNRIRSLEKELVAENIPDSHGNVPPELEPIHLLAWVASGYVIWQNSTENTKFHLAQVKHVKQVKRSDEDLQFDFVVLLHEMVSQEVLPWEVTLLWHPQRGARVPQSRAAGAGSS</sequence>
<dbReference type="Ensembl" id="ENSCPVT00000014203.2">
    <property type="protein sequence ID" value="ENSCPVP00000013590.2"/>
    <property type="gene ID" value="ENSCPVG00000009947.2"/>
</dbReference>
<dbReference type="FunFam" id="3.10.450.10:FF:000007">
    <property type="entry name" value="latexin"/>
    <property type="match status" value="1"/>
</dbReference>